<dbReference type="Pfam" id="PF13401">
    <property type="entry name" value="AAA_22"/>
    <property type="match status" value="1"/>
</dbReference>
<dbReference type="InterPro" id="IPR027417">
    <property type="entry name" value="P-loop_NTPase"/>
</dbReference>
<dbReference type="GO" id="GO:0016887">
    <property type="term" value="F:ATP hydrolysis activity"/>
    <property type="evidence" value="ECO:0007669"/>
    <property type="project" value="InterPro"/>
</dbReference>
<dbReference type="PRINTS" id="PR00364">
    <property type="entry name" value="DISEASERSIST"/>
</dbReference>
<accession>A0A438M8L9</accession>
<dbReference type="PANTHER" id="PTHR47691">
    <property type="entry name" value="REGULATOR-RELATED"/>
    <property type="match status" value="1"/>
</dbReference>
<keyword evidence="3" id="KW-0808">Transferase</keyword>
<dbReference type="InterPro" id="IPR011990">
    <property type="entry name" value="TPR-like_helical_dom_sf"/>
</dbReference>
<evidence type="ECO:0000313" key="3">
    <source>
        <dbReference type="EMBL" id="RVX41965.1"/>
    </source>
</evidence>
<dbReference type="InterPro" id="IPR049945">
    <property type="entry name" value="AAA_22"/>
</dbReference>
<dbReference type="SUPFAM" id="SSF52540">
    <property type="entry name" value="P-loop containing nucleoside triphosphate hydrolases"/>
    <property type="match status" value="1"/>
</dbReference>
<dbReference type="Proteomes" id="UP000284824">
    <property type="component" value="Unassembled WGS sequence"/>
</dbReference>
<dbReference type="Pfam" id="PF25872">
    <property type="entry name" value="HTH_77"/>
    <property type="match status" value="1"/>
</dbReference>
<protein>
    <submittedName>
        <fullName evidence="3">Non-specific serine/threonine protein kinase</fullName>
    </submittedName>
</protein>
<keyword evidence="3" id="KW-0723">Serine/threonine-protein kinase</keyword>
<dbReference type="InterPro" id="IPR058852">
    <property type="entry name" value="HTH_77"/>
</dbReference>
<dbReference type="GO" id="GO:0004674">
    <property type="term" value="F:protein serine/threonine kinase activity"/>
    <property type="evidence" value="ECO:0007669"/>
    <property type="project" value="UniProtKB-KW"/>
</dbReference>
<gene>
    <name evidence="3" type="ORF">EDD27_4579</name>
</gene>
<feature type="domain" description="ORC1/DEAH AAA+ ATPase" evidence="1">
    <location>
        <begin position="35"/>
        <end position="127"/>
    </location>
</feature>
<keyword evidence="4" id="KW-1185">Reference proteome</keyword>
<sequence>MPGQTGRVRKPAGSATFVGRQREMSDVRHLMPRTRLLTLTGPGGVGKTRLALHAAHALRSRFRDGVAVVEVHPLTHDDLLAPAVAAALGARDLHRPVRPQLAEHLADKRMLLVLDGCEHLVQACAELTQWLLGTAPRVRVMTTSRHRLGVIGEQVLEIGPLPYADQHAPVREIARSDAVRLLIERAVTAQVGLRVDAATIPVLARICRRLDGIPLAIELAAARLRACPLEQLERELEDDGTGLAGHSSSPSADFHDSLRATIDWSYRLCSPAERRLWGRLSLFPGGVDLETAEEVCSGAGIAVEDIVDVIAALVDHSILSARPSATGMRYWLLDTLRAYGGQCLTSHDEELLRERYCAHYRSLAERQSIDRLSPDQLESFRILQIELPNVRTALKFFYSSPASAEGGLNMAARLGAFWLLAGALTEGRHWLDHGLDLVPARTRTRITALWVDALLAIYQRDPAAATAWLGQCHVLAEELEDETGRTYAAMTDGIAELAAGNTGHGLALMEAARARQRAAGDLDAVGLNLYLAATFCAADDPDTAEALGRELLALCEVHGAPLFRAYALFLIGVAAWKHGDSRQTERLVQQATAPWMAVNDHWGLAKALEVLAWTAEARHAHERAARLLGAAEALWQEIGFAPTLLPYHTHSHQDCERGARQALGQRAFAAAFRRGAELDLHTAVAYAISNDDRQ</sequence>
<evidence type="ECO:0000259" key="2">
    <source>
        <dbReference type="Pfam" id="PF25872"/>
    </source>
</evidence>
<dbReference type="PANTHER" id="PTHR47691:SF3">
    <property type="entry name" value="HTH-TYPE TRANSCRIPTIONAL REGULATOR RV0890C-RELATED"/>
    <property type="match status" value="1"/>
</dbReference>
<comment type="caution">
    <text evidence="3">The sequence shown here is derived from an EMBL/GenBank/DDBJ whole genome shotgun (WGS) entry which is preliminary data.</text>
</comment>
<organism evidence="3 4">
    <name type="scientific">Nonomuraea polychroma</name>
    <dbReference type="NCBI Taxonomy" id="46176"/>
    <lineage>
        <taxon>Bacteria</taxon>
        <taxon>Bacillati</taxon>
        <taxon>Actinomycetota</taxon>
        <taxon>Actinomycetes</taxon>
        <taxon>Streptosporangiales</taxon>
        <taxon>Streptosporangiaceae</taxon>
        <taxon>Nonomuraea</taxon>
    </lineage>
</organism>
<dbReference type="Gene3D" id="1.25.40.10">
    <property type="entry name" value="Tetratricopeptide repeat domain"/>
    <property type="match status" value="1"/>
</dbReference>
<feature type="domain" description="Winged helix-turn-helix" evidence="2">
    <location>
        <begin position="271"/>
        <end position="344"/>
    </location>
</feature>
<dbReference type="OrthoDB" id="9812579at2"/>
<reference evidence="3 4" key="1">
    <citation type="submission" date="2019-01" db="EMBL/GenBank/DDBJ databases">
        <title>Sequencing the genomes of 1000 actinobacteria strains.</title>
        <authorList>
            <person name="Klenk H.-P."/>
        </authorList>
    </citation>
    <scope>NUCLEOTIDE SEQUENCE [LARGE SCALE GENOMIC DNA]</scope>
    <source>
        <strain evidence="3 4">DSM 43925</strain>
    </source>
</reference>
<dbReference type="Gene3D" id="3.40.50.300">
    <property type="entry name" value="P-loop containing nucleotide triphosphate hydrolases"/>
    <property type="match status" value="1"/>
</dbReference>
<proteinExistence type="predicted"/>
<evidence type="ECO:0000259" key="1">
    <source>
        <dbReference type="Pfam" id="PF13401"/>
    </source>
</evidence>
<dbReference type="AlphaFoldDB" id="A0A438M8L9"/>
<name>A0A438M8L9_9ACTN</name>
<evidence type="ECO:0000313" key="4">
    <source>
        <dbReference type="Proteomes" id="UP000284824"/>
    </source>
</evidence>
<dbReference type="EMBL" id="SAUN01000001">
    <property type="protein sequence ID" value="RVX41965.1"/>
    <property type="molecule type" value="Genomic_DNA"/>
</dbReference>
<keyword evidence="3" id="KW-0418">Kinase</keyword>